<protein>
    <recommendedName>
        <fullName evidence="6">NAC domain-containing protein</fullName>
    </recommendedName>
</protein>
<feature type="domain" description="NAC" evidence="6">
    <location>
        <begin position="93"/>
        <end position="290"/>
    </location>
</feature>
<dbReference type="PANTHER" id="PTHR21712">
    <property type="entry name" value="PRE-RRNA-PROCESSING PROTEIN FHL1"/>
    <property type="match status" value="1"/>
</dbReference>
<evidence type="ECO:0000256" key="5">
    <source>
        <dbReference type="SAM" id="MobiDB-lite"/>
    </source>
</evidence>
<accession>A0A6A3AIP2</accession>
<dbReference type="PROSITE" id="PS51005">
    <property type="entry name" value="NAC"/>
    <property type="match status" value="1"/>
</dbReference>
<dbReference type="InterPro" id="IPR036093">
    <property type="entry name" value="NAC_dom_sf"/>
</dbReference>
<dbReference type="InterPro" id="IPR045178">
    <property type="entry name" value="Fhl1/FHA1"/>
</dbReference>
<feature type="compositionally biased region" description="Basic and acidic residues" evidence="5">
    <location>
        <begin position="8"/>
        <end position="23"/>
    </location>
</feature>
<sequence length="510" mass="56536">MVISAVPAEKKGEGRSRVDRESDNQQLMQLEEKDVVSSVATVLSDLCGPGEWMPMEKLHAELVEQFSNVCITAELEDILHRRTVLVPNPRGNHVKGFRFHPTDEELIEFLQIKTSDRDSLVQCSDEVPVISRWETRQLDILSPNQVDGLWNGISLPVAVAAAPMASAASMHCAATNVAADATAMSVLVDCSCFPDVEEEEAEVVATAMAARAEATAATDIAVWNYKTSKVVDPETGKVIGTKKTLVYYKNQCNDSKIKTCWVMHEYELRADPTCIDIDQKTCNLCKLKKKVDVSIDAGQLGQYNISLQRLMFQSLLRAMSEKVAINVISIVEKDDKSYSSILIDVDEIVTEERSNQHSVVVAVPGFGIPSGFEYLADDRNLFLLVFCSCRRTLISPVQETLHLKEMSKECNGHLMIITDDKSSSSILSNVYETVTVERSIPVAVKPASRTDSSACLLKMKPSAAHSLMRWNHLIQSRILEKDHVFCNDGHVETAEAQVGVSITYQQQERA</sequence>
<feature type="region of interest" description="Disordered" evidence="5">
    <location>
        <begin position="1"/>
        <end position="24"/>
    </location>
</feature>
<dbReference type="GO" id="GO:0043565">
    <property type="term" value="F:sequence-specific DNA binding"/>
    <property type="evidence" value="ECO:0007669"/>
    <property type="project" value="TreeGrafter"/>
</dbReference>
<dbReference type="AlphaFoldDB" id="A0A6A3AIP2"/>
<keyword evidence="3" id="KW-0804">Transcription</keyword>
<dbReference type="Gene3D" id="2.170.150.80">
    <property type="entry name" value="NAC domain"/>
    <property type="match status" value="1"/>
</dbReference>
<evidence type="ECO:0000259" key="6">
    <source>
        <dbReference type="PROSITE" id="PS51005"/>
    </source>
</evidence>
<organism evidence="7 8">
    <name type="scientific">Hibiscus syriacus</name>
    <name type="common">Rose of Sharon</name>
    <dbReference type="NCBI Taxonomy" id="106335"/>
    <lineage>
        <taxon>Eukaryota</taxon>
        <taxon>Viridiplantae</taxon>
        <taxon>Streptophyta</taxon>
        <taxon>Embryophyta</taxon>
        <taxon>Tracheophyta</taxon>
        <taxon>Spermatophyta</taxon>
        <taxon>Magnoliopsida</taxon>
        <taxon>eudicotyledons</taxon>
        <taxon>Gunneridae</taxon>
        <taxon>Pentapetalae</taxon>
        <taxon>rosids</taxon>
        <taxon>malvids</taxon>
        <taxon>Malvales</taxon>
        <taxon>Malvaceae</taxon>
        <taxon>Malvoideae</taxon>
        <taxon>Hibiscus</taxon>
    </lineage>
</organism>
<dbReference type="Proteomes" id="UP000436088">
    <property type="component" value="Unassembled WGS sequence"/>
</dbReference>
<dbReference type="Pfam" id="PF02365">
    <property type="entry name" value="NAM"/>
    <property type="match status" value="1"/>
</dbReference>
<dbReference type="GO" id="GO:0005634">
    <property type="term" value="C:nucleus"/>
    <property type="evidence" value="ECO:0007669"/>
    <property type="project" value="TreeGrafter"/>
</dbReference>
<evidence type="ECO:0000313" key="8">
    <source>
        <dbReference type="Proteomes" id="UP000436088"/>
    </source>
</evidence>
<keyword evidence="8" id="KW-1185">Reference proteome</keyword>
<dbReference type="GO" id="GO:0060962">
    <property type="term" value="P:regulation of ribosomal protein gene transcription by RNA polymerase II"/>
    <property type="evidence" value="ECO:0007669"/>
    <property type="project" value="InterPro"/>
</dbReference>
<proteinExistence type="predicted"/>
<keyword evidence="4" id="KW-0539">Nucleus</keyword>
<name>A0A6A3AIP2_HIBSY</name>
<dbReference type="SUPFAM" id="SSF101941">
    <property type="entry name" value="NAC domain"/>
    <property type="match status" value="1"/>
</dbReference>
<evidence type="ECO:0000256" key="2">
    <source>
        <dbReference type="ARBA" id="ARBA00023125"/>
    </source>
</evidence>
<evidence type="ECO:0000256" key="4">
    <source>
        <dbReference type="ARBA" id="ARBA00023242"/>
    </source>
</evidence>
<evidence type="ECO:0000256" key="3">
    <source>
        <dbReference type="ARBA" id="ARBA00023163"/>
    </source>
</evidence>
<dbReference type="PANTHER" id="PTHR21712:SF29">
    <property type="entry name" value="PRE-RRNA-PROCESSING PROTEIN FHL1"/>
    <property type="match status" value="1"/>
</dbReference>
<keyword evidence="1" id="KW-0805">Transcription regulation</keyword>
<evidence type="ECO:0000256" key="1">
    <source>
        <dbReference type="ARBA" id="ARBA00023015"/>
    </source>
</evidence>
<reference evidence="7" key="1">
    <citation type="submission" date="2019-09" db="EMBL/GenBank/DDBJ databases">
        <title>Draft genome information of white flower Hibiscus syriacus.</title>
        <authorList>
            <person name="Kim Y.-M."/>
        </authorList>
    </citation>
    <scope>NUCLEOTIDE SEQUENCE [LARGE SCALE GENOMIC DNA]</scope>
    <source>
        <strain evidence="7">YM2019G1</strain>
    </source>
</reference>
<keyword evidence="2" id="KW-0238">DNA-binding</keyword>
<gene>
    <name evidence="7" type="ORF">F3Y22_tig00110462pilonHSYRG00434</name>
</gene>
<dbReference type="EMBL" id="VEPZ02000996">
    <property type="protein sequence ID" value="KAE8703966.1"/>
    <property type="molecule type" value="Genomic_DNA"/>
</dbReference>
<dbReference type="InterPro" id="IPR003441">
    <property type="entry name" value="NAC-dom"/>
</dbReference>
<evidence type="ECO:0000313" key="7">
    <source>
        <dbReference type="EMBL" id="KAE8703966.1"/>
    </source>
</evidence>
<comment type="caution">
    <text evidence="7">The sequence shown here is derived from an EMBL/GenBank/DDBJ whole genome shotgun (WGS) entry which is preliminary data.</text>
</comment>